<evidence type="ECO:0000313" key="4">
    <source>
        <dbReference type="Proteomes" id="UP000268658"/>
    </source>
</evidence>
<feature type="transmembrane region" description="Helical" evidence="2">
    <location>
        <begin position="212"/>
        <end position="230"/>
    </location>
</feature>
<dbReference type="OrthoDB" id="17730at1654"/>
<feature type="compositionally biased region" description="Pro residues" evidence="1">
    <location>
        <begin position="348"/>
        <end position="361"/>
    </location>
</feature>
<dbReference type="EMBL" id="LR134477">
    <property type="protein sequence ID" value="VEI16494.1"/>
    <property type="molecule type" value="Genomic_DNA"/>
</dbReference>
<dbReference type="RefSeq" id="WP_126414238.1">
    <property type="nucleotide sequence ID" value="NZ_JASPER010000018.1"/>
</dbReference>
<evidence type="ECO:0000256" key="2">
    <source>
        <dbReference type="SAM" id="Phobius"/>
    </source>
</evidence>
<feature type="transmembrane region" description="Helical" evidence="2">
    <location>
        <begin position="185"/>
        <end position="206"/>
    </location>
</feature>
<feature type="transmembrane region" description="Helical" evidence="2">
    <location>
        <begin position="6"/>
        <end position="28"/>
    </location>
</feature>
<feature type="transmembrane region" description="Helical" evidence="2">
    <location>
        <begin position="298"/>
        <end position="316"/>
    </location>
</feature>
<name>A0A3S4Z290_ACTVI</name>
<feature type="transmembrane region" description="Helical" evidence="2">
    <location>
        <begin position="242"/>
        <end position="261"/>
    </location>
</feature>
<keyword evidence="2" id="KW-0472">Membrane</keyword>
<accession>A0A3S4Z290</accession>
<dbReference type="AlphaFoldDB" id="A0A3S4Z290"/>
<feature type="transmembrane region" description="Helical" evidence="2">
    <location>
        <begin position="134"/>
        <end position="152"/>
    </location>
</feature>
<feature type="transmembrane region" description="Helical" evidence="2">
    <location>
        <begin position="81"/>
        <end position="99"/>
    </location>
</feature>
<gene>
    <name evidence="3" type="ORF">NCTC10951_01704</name>
</gene>
<feature type="transmembrane region" description="Helical" evidence="2">
    <location>
        <begin position="111"/>
        <end position="128"/>
    </location>
</feature>
<reference evidence="3 4" key="1">
    <citation type="submission" date="2018-12" db="EMBL/GenBank/DDBJ databases">
        <authorList>
            <consortium name="Pathogen Informatics"/>
        </authorList>
    </citation>
    <scope>NUCLEOTIDE SEQUENCE [LARGE SCALE GENOMIC DNA]</scope>
    <source>
        <strain evidence="3 4">NCTC10951</strain>
    </source>
</reference>
<keyword evidence="2" id="KW-1133">Transmembrane helix</keyword>
<proteinExistence type="predicted"/>
<feature type="region of interest" description="Disordered" evidence="1">
    <location>
        <begin position="348"/>
        <end position="372"/>
    </location>
</feature>
<feature type="transmembrane region" description="Helical" evidence="2">
    <location>
        <begin position="273"/>
        <end position="291"/>
    </location>
</feature>
<feature type="transmembrane region" description="Helical" evidence="2">
    <location>
        <begin position="40"/>
        <end position="61"/>
    </location>
</feature>
<sequence>MGDSPFFIQTALSCLVGFLLSVGLISLLRERAAVAPRHAAYAVLFSVLVLISSEALAVLGVVDSINVGSGTLPQWSYHAEMALFIIGWTLGATTIGVLIDGLSACRRMEPGLRAVVGLVIGALVFPPFWGLILLLGWVNLPGAIGLIIMSAVGRSAPGRRPGAPPARPRSDPRAASVLSERRIAWIRLLTVSAIVLGAGAIAWAVADRAAGAAGAHLAFTPLLAAIALWVSGRFPSSAVSTWGSAALAWASTLGFAAIAWWHPWREALRVESISVLCAGAALAWVVFTWLPRGRVLRVLAGTGAGLIYVITLVSTLASLKDFLLFAFVPVLTTPVYGLIILRRPPSPAPPAPAPVTPPPGRAPAASTHRPQP</sequence>
<dbReference type="KEGG" id="avc:NCTC10951_01704"/>
<protein>
    <submittedName>
        <fullName evidence="3">Uncharacterized protein</fullName>
    </submittedName>
</protein>
<dbReference type="Proteomes" id="UP000268658">
    <property type="component" value="Chromosome"/>
</dbReference>
<organism evidence="3 4">
    <name type="scientific">Actinomyces viscosus</name>
    <dbReference type="NCBI Taxonomy" id="1656"/>
    <lineage>
        <taxon>Bacteria</taxon>
        <taxon>Bacillati</taxon>
        <taxon>Actinomycetota</taxon>
        <taxon>Actinomycetes</taxon>
        <taxon>Actinomycetales</taxon>
        <taxon>Actinomycetaceae</taxon>
        <taxon>Actinomyces</taxon>
    </lineage>
</organism>
<evidence type="ECO:0000256" key="1">
    <source>
        <dbReference type="SAM" id="MobiDB-lite"/>
    </source>
</evidence>
<evidence type="ECO:0000313" key="3">
    <source>
        <dbReference type="EMBL" id="VEI16494.1"/>
    </source>
</evidence>
<keyword evidence="2" id="KW-0812">Transmembrane</keyword>
<feature type="transmembrane region" description="Helical" evidence="2">
    <location>
        <begin position="322"/>
        <end position="341"/>
    </location>
</feature>